<accession>A0A835JV09</accession>
<dbReference type="OrthoDB" id="2019993at2759"/>
<feature type="coiled-coil region" evidence="1">
    <location>
        <begin position="705"/>
        <end position="732"/>
    </location>
</feature>
<name>A0A835JV09_9ROSI</name>
<feature type="region of interest" description="Disordered" evidence="2">
    <location>
        <begin position="218"/>
        <end position="237"/>
    </location>
</feature>
<dbReference type="EMBL" id="JADGMS010000010">
    <property type="protein sequence ID" value="KAF9673645.1"/>
    <property type="molecule type" value="Genomic_DNA"/>
</dbReference>
<dbReference type="PANTHER" id="PTHR47490">
    <property type="entry name" value="PROTEIN BLISTER"/>
    <property type="match status" value="1"/>
</dbReference>
<dbReference type="PANTHER" id="PTHR47490:SF2">
    <property type="entry name" value="PROTEIN BLISTER"/>
    <property type="match status" value="1"/>
</dbReference>
<evidence type="ECO:0000259" key="4">
    <source>
        <dbReference type="Pfam" id="PF04432"/>
    </source>
</evidence>
<dbReference type="Proteomes" id="UP000657918">
    <property type="component" value="Unassembled WGS sequence"/>
</dbReference>
<gene>
    <name evidence="5" type="ORF">SADUNF_Sadunf10G0045600</name>
</gene>
<feature type="region of interest" description="Disordered" evidence="2">
    <location>
        <begin position="818"/>
        <end position="853"/>
    </location>
</feature>
<feature type="region of interest" description="Disordered" evidence="2">
    <location>
        <begin position="1"/>
        <end position="113"/>
    </location>
</feature>
<dbReference type="InterPro" id="IPR044194">
    <property type="entry name" value="BLISTER"/>
</dbReference>
<feature type="compositionally biased region" description="Acidic residues" evidence="2">
    <location>
        <begin position="757"/>
        <end position="766"/>
    </location>
</feature>
<organism evidence="5 6">
    <name type="scientific">Salix dunnii</name>
    <dbReference type="NCBI Taxonomy" id="1413687"/>
    <lineage>
        <taxon>Eukaryota</taxon>
        <taxon>Viridiplantae</taxon>
        <taxon>Streptophyta</taxon>
        <taxon>Embryophyta</taxon>
        <taxon>Tracheophyta</taxon>
        <taxon>Spermatophyta</taxon>
        <taxon>Magnoliopsida</taxon>
        <taxon>eudicotyledons</taxon>
        <taxon>Gunneridae</taxon>
        <taxon>Pentapetalae</taxon>
        <taxon>rosids</taxon>
        <taxon>fabids</taxon>
        <taxon>Malpighiales</taxon>
        <taxon>Salicaceae</taxon>
        <taxon>Saliceae</taxon>
        <taxon>Salix</taxon>
    </lineage>
</organism>
<evidence type="ECO:0000313" key="6">
    <source>
        <dbReference type="Proteomes" id="UP000657918"/>
    </source>
</evidence>
<feature type="region of interest" description="Disordered" evidence="2">
    <location>
        <begin position="147"/>
        <end position="185"/>
    </location>
</feature>
<evidence type="ECO:0000256" key="2">
    <source>
        <dbReference type="SAM" id="MobiDB-lite"/>
    </source>
</evidence>
<dbReference type="Pfam" id="PF04432">
    <property type="entry name" value="FrhB_FdhB_C"/>
    <property type="match status" value="1"/>
</dbReference>
<comment type="caution">
    <text evidence="5">The sequence shown here is derived from an EMBL/GenBank/DDBJ whole genome shotgun (WGS) entry which is preliminary data.</text>
</comment>
<feature type="compositionally biased region" description="Polar residues" evidence="2">
    <location>
        <begin position="732"/>
        <end position="755"/>
    </location>
</feature>
<dbReference type="Pfam" id="PF04422">
    <property type="entry name" value="FrhB_FdhB_N"/>
    <property type="match status" value="1"/>
</dbReference>
<evidence type="ECO:0000313" key="5">
    <source>
        <dbReference type="EMBL" id="KAF9673645.1"/>
    </source>
</evidence>
<feature type="region of interest" description="Disordered" evidence="2">
    <location>
        <begin position="609"/>
        <end position="647"/>
    </location>
</feature>
<evidence type="ECO:0000259" key="3">
    <source>
        <dbReference type="Pfam" id="PF04422"/>
    </source>
</evidence>
<keyword evidence="6" id="KW-1185">Reference proteome</keyword>
<keyword evidence="1" id="KW-0175">Coiled coil</keyword>
<feature type="region of interest" description="Disordered" evidence="2">
    <location>
        <begin position="294"/>
        <end position="330"/>
    </location>
</feature>
<feature type="domain" description="Coenzyme F420 hydrogenase/dehydrogenase beta subunit C-terminal" evidence="4">
    <location>
        <begin position="1013"/>
        <end position="1125"/>
    </location>
</feature>
<feature type="compositionally biased region" description="Basic and acidic residues" evidence="2">
    <location>
        <begin position="55"/>
        <end position="66"/>
    </location>
</feature>
<dbReference type="InterPro" id="IPR007525">
    <property type="entry name" value="FrhB_FdhB_C"/>
</dbReference>
<feature type="region of interest" description="Disordered" evidence="2">
    <location>
        <begin position="732"/>
        <end position="766"/>
    </location>
</feature>
<feature type="domain" description="Coenzyme F420 hydrogenase/dehydrogenase beta subunit N-terminal" evidence="3">
    <location>
        <begin position="916"/>
        <end position="990"/>
    </location>
</feature>
<feature type="coiled-coil region" evidence="1">
    <location>
        <begin position="437"/>
        <end position="604"/>
    </location>
</feature>
<evidence type="ECO:0000256" key="1">
    <source>
        <dbReference type="SAM" id="Coils"/>
    </source>
</evidence>
<feature type="compositionally biased region" description="Polar residues" evidence="2">
    <location>
        <begin position="86"/>
        <end position="99"/>
    </location>
</feature>
<feature type="compositionally biased region" description="Polar residues" evidence="2">
    <location>
        <begin position="294"/>
        <end position="320"/>
    </location>
</feature>
<protein>
    <recommendedName>
        <fullName evidence="7">7-hydroxymethyl chlorophyll a reductase, chloroplastic</fullName>
    </recommendedName>
</protein>
<proteinExistence type="predicted"/>
<sequence>MASAQALPGSRKQEHLEAGKRRLEEFRKKKAAERAKKAGPIGQPQALDVSLDQRQPSETEHVRLTDSDGVGTSDGPGRPAEPIGASRNNGNRIYITEQSSLKDADPSPPSSNDYSTLFSGITQKHTNNFDSNRHDASGFAGSANVKYGQETEKVNNDSGIYTGSQEDRSSSDHSIVSGLYGSSSQSSLYGRELFQSKENNISLKHSLVNNDSNHFLTSYPSSASSEQQTFKPSYSSSPAIVVDSTLPNMKLRDSDSEVEQDMHFNYPMNSAFGERNFRSPSSSLLTVHDTAVQTSEPTGFNPNARISSNHVTPNSVTSESNTKRSRPSFLDSLNVSRSSYRSSFQRNEPEESLIINTSKSNGIDSLGSSAFQKLPVETKTDRSLSEMAPSNMPSAFDNATKFPVSLSNGVGIMNSNTNENIMERKHEFYQPEQNDDFSSLEQHIEDLTQEKFSLQRALEASRALAESLAAENSSLTDSYNQQRGVVNQLKSDMEQLQEDIKTRLVELESVKIAFSNAQLECNAADERAKLLASEVISLEEKALRLRSSELKLGRQLENSQAEITSYKKKMSSLEKDRQDLQSTIDALQEEKKLLQSKLRKAFVTEKSPVVSRSAEKKNAATSTEDLDDIPETSSQETHGTLSVPRSDATDVLMLPENGRSNLEASSVYIPPDQMRMIQNINTILSELALEKEELMHALTSESSQCSKLKDLNSELSRKLEVQTQRLELLTAQSMANENIPTRLPSSDTMQDSNTYADEGDEDHPDEEQAGVFDMRQDHSSNQENTCASSISTSPLILATQRRLKALEMKQLALPIISASSSPSNSNSSKKSSAKVTREDWRQRSKPIPPGGTYPAKDHCSQCGLCDTYYIAHVKNACAFLGDGMSKIEALEPVVHGRGRKVDSSDETYFGVHEELLYARKTKPVEGAQWTGIVTTIAIEMLKSGMVEAVICVQSDPEDRFSPRPVLARTPDEVLAAKGVKPTLSPNLNTLALVEAAGVKRLLFCGVGCQVQVDNGTREGLDKFLKAASDEPETVLHYEFMQDYKVHLKHLDGRIEEVPYFCLPANELVDVIAPSCYSCFDYTNALADLVVGYMGVPKYPGVSMTQHPQYITVRNDRGREMIGLVKELLEITPTINSGDRRPFVMETVKADDNAKLGKGPSQPAPKFIGNFIAFLLNLIGPKGLEFARYSLDYHTIRNYLYTNRTWGKERADRHTPSYAKKLVKSYNKNGQIDLMLQNKETVLANPELKRRGKVLAAHGWRSCELN</sequence>
<feature type="compositionally biased region" description="Basic and acidic residues" evidence="2">
    <location>
        <begin position="11"/>
        <end position="36"/>
    </location>
</feature>
<feature type="compositionally biased region" description="Polar residues" evidence="2">
    <location>
        <begin position="631"/>
        <end position="640"/>
    </location>
</feature>
<feature type="compositionally biased region" description="Low complexity" evidence="2">
    <location>
        <begin position="818"/>
        <end position="830"/>
    </location>
</feature>
<dbReference type="GO" id="GO:0040008">
    <property type="term" value="P:regulation of growth"/>
    <property type="evidence" value="ECO:0007669"/>
    <property type="project" value="InterPro"/>
</dbReference>
<dbReference type="InterPro" id="IPR007516">
    <property type="entry name" value="Co_F420_Hydgase/DH_bsu_N"/>
</dbReference>
<evidence type="ECO:0008006" key="7">
    <source>
        <dbReference type="Google" id="ProtNLM"/>
    </source>
</evidence>
<dbReference type="AlphaFoldDB" id="A0A835JV09"/>
<reference evidence="5 6" key="1">
    <citation type="submission" date="2020-10" db="EMBL/GenBank/DDBJ databases">
        <title>Plant Genome Project.</title>
        <authorList>
            <person name="Zhang R.-G."/>
        </authorList>
    </citation>
    <scope>NUCLEOTIDE SEQUENCE [LARGE SCALE GENOMIC DNA]</scope>
    <source>
        <strain evidence="5">FAFU-HL-1</strain>
        <tissue evidence="5">Leaf</tissue>
    </source>
</reference>